<sequence>MSQGDATALTPPSPSVGTRATNWGLTIAVVILLFMAFKPAKIAELGLLVENWPNTVEYTKGYLHPNFKDLFKIYLPEMWVTIAIAVWGTVLSVFLAIPLALLGSSNIAPQWIVQPVRRFMDLLRSMNEIVLATAFFVAVGPGALAGVLAMALHNAGVLAKLFSEAVEAIDKAPVEGVRATGGSRLHEVIWGVIPQVAPLWTSFALYRFESNVRSSTILGLIGAGGIGFVLFENIKSFDYPVTAAIVIVIVVTVMLIDMVSAQIRKRLL</sequence>
<feature type="transmembrane region" description="Helical" evidence="7">
    <location>
        <begin position="237"/>
        <end position="256"/>
    </location>
</feature>
<gene>
    <name evidence="9" type="primary">phnE</name>
    <name evidence="9" type="ORF">ABI_03330</name>
</gene>
<feature type="transmembrane region" description="Helical" evidence="7">
    <location>
        <begin position="78"/>
        <end position="101"/>
    </location>
</feature>
<keyword evidence="6 7" id="KW-0472">Membrane</keyword>
<name>F4QJ70_9CAUL</name>
<evidence type="ECO:0000256" key="5">
    <source>
        <dbReference type="ARBA" id="ARBA00022989"/>
    </source>
</evidence>
<protein>
    <submittedName>
        <fullName evidence="9">Phosphonate ABC transporter, permease protein PhnE</fullName>
    </submittedName>
</protein>
<evidence type="ECO:0000313" key="9">
    <source>
        <dbReference type="EMBL" id="EGF91901.1"/>
    </source>
</evidence>
<evidence type="ECO:0000256" key="6">
    <source>
        <dbReference type="ARBA" id="ARBA00023136"/>
    </source>
</evidence>
<dbReference type="CDD" id="cd06261">
    <property type="entry name" value="TM_PBP2"/>
    <property type="match status" value="1"/>
</dbReference>
<dbReference type="HOGENOM" id="CLU_064254_0_2_5"/>
<dbReference type="EMBL" id="GL883077">
    <property type="protein sequence ID" value="EGF91901.1"/>
    <property type="molecule type" value="Genomic_DNA"/>
</dbReference>
<dbReference type="PANTHER" id="PTHR30043">
    <property type="entry name" value="PHOSPHONATES TRANSPORT SYSTEM PERMEASE PROTEIN"/>
    <property type="match status" value="1"/>
</dbReference>
<dbReference type="GO" id="GO:0015416">
    <property type="term" value="F:ABC-type phosphonate transporter activity"/>
    <property type="evidence" value="ECO:0007669"/>
    <property type="project" value="InterPro"/>
</dbReference>
<dbReference type="OrthoDB" id="9808005at2"/>
<evidence type="ECO:0000256" key="2">
    <source>
        <dbReference type="ARBA" id="ARBA00022448"/>
    </source>
</evidence>
<evidence type="ECO:0000256" key="1">
    <source>
        <dbReference type="ARBA" id="ARBA00004651"/>
    </source>
</evidence>
<dbReference type="Gene3D" id="1.10.3720.10">
    <property type="entry name" value="MetI-like"/>
    <property type="match status" value="1"/>
</dbReference>
<feature type="transmembrane region" description="Helical" evidence="7">
    <location>
        <begin position="212"/>
        <end position="231"/>
    </location>
</feature>
<dbReference type="InterPro" id="IPR000515">
    <property type="entry name" value="MetI-like"/>
</dbReference>
<keyword evidence="10" id="KW-1185">Reference proteome</keyword>
<accession>F4QJ70</accession>
<dbReference type="AlphaFoldDB" id="F4QJ70"/>
<keyword evidence="2 7" id="KW-0813">Transport</keyword>
<dbReference type="eggNOG" id="COG3639">
    <property type="taxonomic scope" value="Bacteria"/>
</dbReference>
<dbReference type="InterPro" id="IPR035906">
    <property type="entry name" value="MetI-like_sf"/>
</dbReference>
<dbReference type="PROSITE" id="PS50928">
    <property type="entry name" value="ABC_TM1"/>
    <property type="match status" value="1"/>
</dbReference>
<organism evidence="9 10">
    <name type="scientific">Asticcacaulis biprosthecium C19</name>
    <dbReference type="NCBI Taxonomy" id="715226"/>
    <lineage>
        <taxon>Bacteria</taxon>
        <taxon>Pseudomonadati</taxon>
        <taxon>Pseudomonadota</taxon>
        <taxon>Alphaproteobacteria</taxon>
        <taxon>Caulobacterales</taxon>
        <taxon>Caulobacteraceae</taxon>
        <taxon>Asticcacaulis</taxon>
    </lineage>
</organism>
<evidence type="ECO:0000259" key="8">
    <source>
        <dbReference type="PROSITE" id="PS50928"/>
    </source>
</evidence>
<keyword evidence="5 7" id="KW-1133">Transmembrane helix</keyword>
<evidence type="ECO:0000256" key="3">
    <source>
        <dbReference type="ARBA" id="ARBA00022475"/>
    </source>
</evidence>
<feature type="transmembrane region" description="Helical" evidence="7">
    <location>
        <begin position="129"/>
        <end position="152"/>
    </location>
</feature>
<comment type="similarity">
    <text evidence="7">Belongs to the binding-protein-dependent transport system permease family.</text>
</comment>
<dbReference type="SUPFAM" id="SSF161098">
    <property type="entry name" value="MetI-like"/>
    <property type="match status" value="1"/>
</dbReference>
<proteinExistence type="inferred from homology"/>
<keyword evidence="3" id="KW-1003">Cell membrane</keyword>
<reference evidence="10" key="1">
    <citation type="submission" date="2011-03" db="EMBL/GenBank/DDBJ databases">
        <title>Draft genome sequence of Brevundimonas diminuta.</title>
        <authorList>
            <person name="Brown P.J.B."/>
            <person name="Buechlein A."/>
            <person name="Hemmerich C."/>
            <person name="Brun Y.V."/>
        </authorList>
    </citation>
    <scope>NUCLEOTIDE SEQUENCE [LARGE SCALE GENOMIC DNA]</scope>
    <source>
        <strain evidence="10">C19</strain>
    </source>
</reference>
<dbReference type="PANTHER" id="PTHR30043:SF1">
    <property type="entry name" value="ABC TRANSPORT SYSTEM PERMEASE PROTEIN P69"/>
    <property type="match status" value="1"/>
</dbReference>
<feature type="domain" description="ABC transmembrane type-1" evidence="8">
    <location>
        <begin position="78"/>
        <end position="260"/>
    </location>
</feature>
<comment type="subcellular location">
    <subcellularLocation>
        <location evidence="1 7">Cell membrane</location>
        <topology evidence="1 7">Multi-pass membrane protein</topology>
    </subcellularLocation>
</comment>
<dbReference type="STRING" id="715226.ABI_03330"/>
<evidence type="ECO:0000256" key="7">
    <source>
        <dbReference type="RuleBase" id="RU363032"/>
    </source>
</evidence>
<evidence type="ECO:0000256" key="4">
    <source>
        <dbReference type="ARBA" id="ARBA00022692"/>
    </source>
</evidence>
<dbReference type="NCBIfam" id="TIGR01097">
    <property type="entry name" value="PhnE"/>
    <property type="match status" value="1"/>
</dbReference>
<dbReference type="GO" id="GO:0005886">
    <property type="term" value="C:plasma membrane"/>
    <property type="evidence" value="ECO:0007669"/>
    <property type="project" value="UniProtKB-SubCell"/>
</dbReference>
<dbReference type="InterPro" id="IPR005769">
    <property type="entry name" value="PhnE/PtxC"/>
</dbReference>
<evidence type="ECO:0000313" key="10">
    <source>
        <dbReference type="Proteomes" id="UP000006512"/>
    </source>
</evidence>
<dbReference type="Pfam" id="PF00528">
    <property type="entry name" value="BPD_transp_1"/>
    <property type="match status" value="1"/>
</dbReference>
<dbReference type="RefSeq" id="WP_006271069.1">
    <property type="nucleotide sequence ID" value="NZ_GL883077.1"/>
</dbReference>
<feature type="transmembrane region" description="Helical" evidence="7">
    <location>
        <begin position="20"/>
        <end position="37"/>
    </location>
</feature>
<dbReference type="Proteomes" id="UP000006512">
    <property type="component" value="Unassembled WGS sequence"/>
</dbReference>
<keyword evidence="4 7" id="KW-0812">Transmembrane</keyword>